<evidence type="ECO:0000256" key="2">
    <source>
        <dbReference type="SAM" id="Phobius"/>
    </source>
</evidence>
<comment type="caution">
    <text evidence="3">The sequence shown here is derived from an EMBL/GenBank/DDBJ whole genome shotgun (WGS) entry which is preliminary data.</text>
</comment>
<dbReference type="Proteomes" id="UP000664164">
    <property type="component" value="Unassembled WGS sequence"/>
</dbReference>
<feature type="transmembrane region" description="Helical" evidence="2">
    <location>
        <begin position="43"/>
        <end position="67"/>
    </location>
</feature>
<dbReference type="InterPro" id="IPR043777">
    <property type="entry name" value="DUF5719"/>
</dbReference>
<dbReference type="EMBL" id="JAFNLL010000002">
    <property type="protein sequence ID" value="MBO1266509.1"/>
    <property type="molecule type" value="Genomic_DNA"/>
</dbReference>
<name>A0A939HC93_9MICC</name>
<evidence type="ECO:0000313" key="3">
    <source>
        <dbReference type="EMBL" id="MBO1266509.1"/>
    </source>
</evidence>
<reference evidence="3" key="1">
    <citation type="submission" date="2021-03" db="EMBL/GenBank/DDBJ databases">
        <title>A new species, PO-11, isolated from a karst cave deposit.</title>
        <authorList>
            <person name="Zhaoxiaoyong W."/>
        </authorList>
    </citation>
    <scope>NUCLEOTIDE SEQUENCE</scope>
    <source>
        <strain evidence="3">PO-11</strain>
    </source>
</reference>
<keyword evidence="4" id="KW-1185">Reference proteome</keyword>
<feature type="region of interest" description="Disordered" evidence="1">
    <location>
        <begin position="1"/>
        <end position="40"/>
    </location>
</feature>
<sequence>MSEDQAKETAAKEPQTQEPKQPKETEPQEPRQRRKAKGAGRGIVTGVLSAVVILAAGGGVISAASLMPESSGGRALEIPQADVPAGHALGVCPEPARLLAGTADDTDAQFNPVSQSAKTLLNAVVLSNAAGTIPGSAIVSLGGASIAEIAKKPTSTPSPVVGPPVLAAAVVSDRPVASATVTGAEAIGNEQASMAAHLNYTATDGDLRGEAATSCPQPGNDSWLLGASTALGRTAVLNISNASGTPATANLDIFGAKGQIQVAGARGLLVPPGTTRSINLGGLAPGEAQLAVRLRSSGGPVAGTIQQSVLRGLTPGGIEFLAPGNAPSNVQVMSGVDIQDPAAVKALGVTSGFADASPALQIAVPGAADAVVQLRVMGTNGERPLPNGGAVTAKGGSVTTIPLDGVPAGNYTVSASSDVAFVASARVTRGLKAEEAVDFAWSPSAARLGSQHIVAVPREGERFLSFGVPEGRATISLTPVTVDGKVRKTTTSDIAGGTTAMVKVPEKVDDVVVAGYIVSSAGDAAYGALVLGQAGRSDISVNAIQDGAAGHEKIPVTVGY</sequence>
<protein>
    <recommendedName>
        <fullName evidence="5">Large extracellular alpha-helical protein</fullName>
    </recommendedName>
</protein>
<evidence type="ECO:0000313" key="4">
    <source>
        <dbReference type="Proteomes" id="UP000664164"/>
    </source>
</evidence>
<evidence type="ECO:0000256" key="1">
    <source>
        <dbReference type="SAM" id="MobiDB-lite"/>
    </source>
</evidence>
<evidence type="ECO:0008006" key="5">
    <source>
        <dbReference type="Google" id="ProtNLM"/>
    </source>
</evidence>
<feature type="compositionally biased region" description="Basic and acidic residues" evidence="1">
    <location>
        <begin position="1"/>
        <end position="11"/>
    </location>
</feature>
<proteinExistence type="predicted"/>
<dbReference type="AlphaFoldDB" id="A0A939HC93"/>
<organism evidence="3 4">
    <name type="scientific">Arthrobacter cavernae</name>
    <dbReference type="NCBI Taxonomy" id="2817681"/>
    <lineage>
        <taxon>Bacteria</taxon>
        <taxon>Bacillati</taxon>
        <taxon>Actinomycetota</taxon>
        <taxon>Actinomycetes</taxon>
        <taxon>Micrococcales</taxon>
        <taxon>Micrococcaceae</taxon>
        <taxon>Arthrobacter</taxon>
    </lineage>
</organism>
<keyword evidence="2" id="KW-0812">Transmembrane</keyword>
<keyword evidence="2" id="KW-1133">Transmembrane helix</keyword>
<gene>
    <name evidence="3" type="ORF">J1902_00685</name>
</gene>
<dbReference type="Pfam" id="PF18986">
    <property type="entry name" value="DUF5719"/>
    <property type="match status" value="1"/>
</dbReference>
<accession>A0A939HC93</accession>
<keyword evidence="2" id="KW-0472">Membrane</keyword>
<feature type="compositionally biased region" description="Basic and acidic residues" evidence="1">
    <location>
        <begin position="20"/>
        <end position="31"/>
    </location>
</feature>
<dbReference type="RefSeq" id="WP_207614263.1">
    <property type="nucleotide sequence ID" value="NZ_JAFNLL010000002.1"/>
</dbReference>